<dbReference type="Gene3D" id="1.10.10.10">
    <property type="entry name" value="Winged helix-like DNA-binding domain superfamily/Winged helix DNA-binding domain"/>
    <property type="match status" value="1"/>
</dbReference>
<dbReference type="AlphaFoldDB" id="A0A644SKB2"/>
<accession>A0A644SKB2</accession>
<evidence type="ECO:0000313" key="1">
    <source>
        <dbReference type="EMBL" id="MPL55089.1"/>
    </source>
</evidence>
<dbReference type="EMBL" id="VSSQ01000001">
    <property type="protein sequence ID" value="MPL55089.1"/>
    <property type="molecule type" value="Genomic_DNA"/>
</dbReference>
<dbReference type="InterPro" id="IPR036388">
    <property type="entry name" value="WH-like_DNA-bd_sf"/>
</dbReference>
<organism evidence="1">
    <name type="scientific">bioreactor metagenome</name>
    <dbReference type="NCBI Taxonomy" id="1076179"/>
    <lineage>
        <taxon>unclassified sequences</taxon>
        <taxon>metagenomes</taxon>
        <taxon>ecological metagenomes</taxon>
    </lineage>
</organism>
<gene>
    <name evidence="1" type="ORF">SDC9_00556</name>
</gene>
<comment type="caution">
    <text evidence="1">The sequence shown here is derived from an EMBL/GenBank/DDBJ whole genome shotgun (WGS) entry which is preliminary data.</text>
</comment>
<proteinExistence type="predicted"/>
<name>A0A644SKB2_9ZZZZ</name>
<sequence>MVIFTLKYERKMELTTTEKKIIDLLKKGQQQTQIAEYFRNNESFNINSQSAVEKIIMGLKKKFGVKTMFQLGVVIGTSKI</sequence>
<reference evidence="1" key="1">
    <citation type="submission" date="2019-08" db="EMBL/GenBank/DDBJ databases">
        <authorList>
            <person name="Kucharzyk K."/>
            <person name="Murdoch R.W."/>
            <person name="Higgins S."/>
            <person name="Loffler F."/>
        </authorList>
    </citation>
    <scope>NUCLEOTIDE SEQUENCE</scope>
</reference>
<protein>
    <recommendedName>
        <fullName evidence="2">HTH luxR-type domain-containing protein</fullName>
    </recommendedName>
</protein>
<evidence type="ECO:0008006" key="2">
    <source>
        <dbReference type="Google" id="ProtNLM"/>
    </source>
</evidence>